<comment type="similarity">
    <text evidence="1 5">Belongs to the class-A beta-lactamase family.</text>
</comment>
<comment type="catalytic activity">
    <reaction evidence="5">
        <text>a beta-lactam + H2O = a substituted beta-amino acid</text>
        <dbReference type="Rhea" id="RHEA:20401"/>
        <dbReference type="ChEBI" id="CHEBI:15377"/>
        <dbReference type="ChEBI" id="CHEBI:35627"/>
        <dbReference type="ChEBI" id="CHEBI:140347"/>
        <dbReference type="EC" id="3.5.2.6"/>
    </reaction>
</comment>
<dbReference type="Gene3D" id="3.40.710.10">
    <property type="entry name" value="DD-peptidase/beta-lactamase superfamily"/>
    <property type="match status" value="1"/>
</dbReference>
<dbReference type="RefSeq" id="WP_015328875.1">
    <property type="nucleotide sequence ID" value="NC_020053.1"/>
</dbReference>
<dbReference type="EC" id="3.5.2.6" evidence="2 5"/>
<dbReference type="InterPro" id="IPR023650">
    <property type="entry name" value="Beta-lactam_class-A_AS"/>
</dbReference>
<dbReference type="OrthoDB" id="9775096at2"/>
<protein>
    <recommendedName>
        <fullName evidence="2 5">Beta-lactamase</fullName>
        <ecNumber evidence="2 5">3.5.2.6</ecNumber>
    </recommendedName>
</protein>
<name>K9UQB0_CHAP6</name>
<dbReference type="EMBL" id="CP003601">
    <property type="protein sequence ID" value="AFY96990.1"/>
    <property type="molecule type" value="Genomic_DNA"/>
</dbReference>
<dbReference type="PROSITE" id="PS00146">
    <property type="entry name" value="BETA_LACTAMASE_A"/>
    <property type="match status" value="1"/>
</dbReference>
<dbReference type="PANTHER" id="PTHR35333">
    <property type="entry name" value="BETA-LACTAMASE"/>
    <property type="match status" value="1"/>
</dbReference>
<dbReference type="PRINTS" id="PR00118">
    <property type="entry name" value="BLACTAMASEA"/>
</dbReference>
<evidence type="ECO:0000256" key="5">
    <source>
        <dbReference type="RuleBase" id="RU361140"/>
    </source>
</evidence>
<dbReference type="InterPro" id="IPR045155">
    <property type="entry name" value="Beta-lactam_cat"/>
</dbReference>
<evidence type="ECO:0000256" key="1">
    <source>
        <dbReference type="ARBA" id="ARBA00009009"/>
    </source>
</evidence>
<reference evidence="7 8" key="1">
    <citation type="submission" date="2012-05" db="EMBL/GenBank/DDBJ databases">
        <title>Noncontiguous Finished plasmid 1 of genome of Chamaesiphon sp. PCC 6605.</title>
        <authorList>
            <consortium name="US DOE Joint Genome Institute"/>
            <person name="Gugger M."/>
            <person name="Coursin T."/>
            <person name="Rippka R."/>
            <person name="Tandeau De Marsac N."/>
            <person name="Huntemann M."/>
            <person name="Wei C.-L."/>
            <person name="Han J."/>
            <person name="Detter J.C."/>
            <person name="Han C."/>
            <person name="Tapia R."/>
            <person name="Chen A."/>
            <person name="Kyrpides N."/>
            <person name="Mavromatis K."/>
            <person name="Markowitz V."/>
            <person name="Szeto E."/>
            <person name="Ivanova N."/>
            <person name="Pagani I."/>
            <person name="Pati A."/>
            <person name="Goodwin L."/>
            <person name="Nordberg H.P."/>
            <person name="Cantor M.N."/>
            <person name="Hua S.X."/>
            <person name="Woyke T."/>
            <person name="Kerfeld C.A."/>
        </authorList>
    </citation>
    <scope>NUCLEOTIDE SEQUENCE [LARGE SCALE GENOMIC DNA]</scope>
    <source>
        <strain evidence="8">ATCC 27169 / PCC 6605</strain>
        <plasmid evidence="8">Plasmid pCHA6605.01</plasmid>
    </source>
</reference>
<dbReference type="InterPro" id="IPR000871">
    <property type="entry name" value="Beta-lactam_class-A"/>
</dbReference>
<dbReference type="eggNOG" id="COG2367">
    <property type="taxonomic scope" value="Bacteria"/>
</dbReference>
<evidence type="ECO:0000256" key="4">
    <source>
        <dbReference type="ARBA" id="ARBA00023251"/>
    </source>
</evidence>
<proteinExistence type="inferred from homology"/>
<sequence precursor="true">MIKRRNLILGAGSSILAIAVANIVSTLTASAQKNELRDSPKERLAPVGFVLTHLLGRETRPKCVAPDHGSESRQQLRQRIEQIARTAQGRVGVTATVLETGQSVTLDGAQRFPMQSVYKFPIAMAVLDRVDRGKLTLDRRVRIESSDIAPVSATLDRKSQGKEFTLAVATRNHKSSNPQSSQNRTQIKCNYPVVPTRINCN</sequence>
<gene>
    <name evidence="7" type="ORF">Cha6605_6160</name>
</gene>
<dbReference type="GO" id="GO:0030655">
    <property type="term" value="P:beta-lactam antibiotic catabolic process"/>
    <property type="evidence" value="ECO:0007669"/>
    <property type="project" value="InterPro"/>
</dbReference>
<accession>K9UQB0</accession>
<keyword evidence="3 5" id="KW-0378">Hydrolase</keyword>
<organism evidence="7 8">
    <name type="scientific">Chamaesiphon minutus (strain ATCC 27169 / PCC 6605)</name>
    <dbReference type="NCBI Taxonomy" id="1173020"/>
    <lineage>
        <taxon>Bacteria</taxon>
        <taxon>Bacillati</taxon>
        <taxon>Cyanobacteriota</taxon>
        <taxon>Cyanophyceae</taxon>
        <taxon>Gomontiellales</taxon>
        <taxon>Chamaesiphonaceae</taxon>
        <taxon>Chamaesiphon</taxon>
    </lineage>
</organism>
<evidence type="ECO:0000256" key="3">
    <source>
        <dbReference type="ARBA" id="ARBA00022801"/>
    </source>
</evidence>
<dbReference type="InterPro" id="IPR012338">
    <property type="entry name" value="Beta-lactam/transpept-like"/>
</dbReference>
<feature type="domain" description="Beta-lactamase class A catalytic" evidence="6">
    <location>
        <begin position="92"/>
        <end position="168"/>
    </location>
</feature>
<keyword evidence="7" id="KW-0614">Plasmid</keyword>
<dbReference type="PANTHER" id="PTHR35333:SF3">
    <property type="entry name" value="BETA-LACTAMASE-TYPE TRANSPEPTIDASE FOLD CONTAINING PROTEIN"/>
    <property type="match status" value="1"/>
</dbReference>
<evidence type="ECO:0000259" key="6">
    <source>
        <dbReference type="Pfam" id="PF13354"/>
    </source>
</evidence>
<dbReference type="KEGG" id="cmp:Cha6605_6160"/>
<keyword evidence="8" id="KW-1185">Reference proteome</keyword>
<keyword evidence="4 5" id="KW-0046">Antibiotic resistance</keyword>
<dbReference type="AlphaFoldDB" id="K9UQB0"/>
<evidence type="ECO:0000313" key="8">
    <source>
        <dbReference type="Proteomes" id="UP000010366"/>
    </source>
</evidence>
<dbReference type="GO" id="GO:0046677">
    <property type="term" value="P:response to antibiotic"/>
    <property type="evidence" value="ECO:0007669"/>
    <property type="project" value="UniProtKB-UniRule"/>
</dbReference>
<dbReference type="SUPFAM" id="SSF56601">
    <property type="entry name" value="beta-lactamase/transpeptidase-like"/>
    <property type="match status" value="1"/>
</dbReference>
<dbReference type="Proteomes" id="UP000010366">
    <property type="component" value="Plasmid pCHA6605.01"/>
</dbReference>
<evidence type="ECO:0000313" key="7">
    <source>
        <dbReference type="EMBL" id="AFY96990.1"/>
    </source>
</evidence>
<dbReference type="Pfam" id="PF13354">
    <property type="entry name" value="Beta-lactamase2"/>
    <property type="match status" value="1"/>
</dbReference>
<dbReference type="HOGENOM" id="CLU_1358428_0_0_3"/>
<evidence type="ECO:0000256" key="2">
    <source>
        <dbReference type="ARBA" id="ARBA00012865"/>
    </source>
</evidence>
<dbReference type="GO" id="GO:0008800">
    <property type="term" value="F:beta-lactamase activity"/>
    <property type="evidence" value="ECO:0007669"/>
    <property type="project" value="UniProtKB-UniRule"/>
</dbReference>
<geneLocation type="plasmid" evidence="7 8">
    <name>pCHA6605.01</name>
</geneLocation>